<evidence type="ECO:0000256" key="2">
    <source>
        <dbReference type="ARBA" id="ARBA00022679"/>
    </source>
</evidence>
<evidence type="ECO:0000256" key="4">
    <source>
        <dbReference type="SAM" id="MobiDB-lite"/>
    </source>
</evidence>
<feature type="compositionally biased region" description="Pro residues" evidence="4">
    <location>
        <begin position="386"/>
        <end position="405"/>
    </location>
</feature>
<keyword evidence="6" id="KW-1185">Reference proteome</keyword>
<evidence type="ECO:0000256" key="1">
    <source>
        <dbReference type="ARBA" id="ARBA00009861"/>
    </source>
</evidence>
<evidence type="ECO:0000313" key="5">
    <source>
        <dbReference type="EMBL" id="KAG6634996.1"/>
    </source>
</evidence>
<name>A0A8T1NS89_CARIL</name>
<comment type="caution">
    <text evidence="5">The sequence shown here is derived from an EMBL/GenBank/DDBJ whole genome shotgun (WGS) entry which is preliminary data.</text>
</comment>
<dbReference type="GO" id="GO:0016746">
    <property type="term" value="F:acyltransferase activity"/>
    <property type="evidence" value="ECO:0007669"/>
    <property type="project" value="UniProtKB-KW"/>
</dbReference>
<keyword evidence="2" id="KW-0808">Transferase</keyword>
<evidence type="ECO:0000313" key="6">
    <source>
        <dbReference type="Proteomes" id="UP000811609"/>
    </source>
</evidence>
<evidence type="ECO:0000256" key="3">
    <source>
        <dbReference type="ARBA" id="ARBA00023315"/>
    </source>
</evidence>
<keyword evidence="3" id="KW-0012">Acyltransferase</keyword>
<dbReference type="Pfam" id="PF02458">
    <property type="entry name" value="Transferase"/>
    <property type="match status" value="1"/>
</dbReference>
<dbReference type="PANTHER" id="PTHR31623">
    <property type="entry name" value="F21J9.9"/>
    <property type="match status" value="1"/>
</dbReference>
<dbReference type="AlphaFoldDB" id="A0A8T1NS89"/>
<gene>
    <name evidence="5" type="ORF">CIPAW_11G011400</name>
</gene>
<dbReference type="SMR" id="A0A8T1NS89"/>
<comment type="similarity">
    <text evidence="1">Belongs to the plant acyltransferase family.</text>
</comment>
<dbReference type="Proteomes" id="UP000811609">
    <property type="component" value="Chromosome 11"/>
</dbReference>
<accession>A0A8T1NS89</accession>
<proteinExistence type="inferred from homology"/>
<organism evidence="5 6">
    <name type="scientific">Carya illinoinensis</name>
    <name type="common">Pecan</name>
    <dbReference type="NCBI Taxonomy" id="32201"/>
    <lineage>
        <taxon>Eukaryota</taxon>
        <taxon>Viridiplantae</taxon>
        <taxon>Streptophyta</taxon>
        <taxon>Embryophyta</taxon>
        <taxon>Tracheophyta</taxon>
        <taxon>Spermatophyta</taxon>
        <taxon>Magnoliopsida</taxon>
        <taxon>eudicotyledons</taxon>
        <taxon>Gunneridae</taxon>
        <taxon>Pentapetalae</taxon>
        <taxon>rosids</taxon>
        <taxon>fabids</taxon>
        <taxon>Fagales</taxon>
        <taxon>Juglandaceae</taxon>
        <taxon>Carya</taxon>
    </lineage>
</organism>
<protein>
    <submittedName>
        <fullName evidence="5">Uncharacterized protein</fullName>
    </submittedName>
</protein>
<reference evidence="5" key="1">
    <citation type="submission" date="2020-12" db="EMBL/GenBank/DDBJ databases">
        <title>WGS assembly of Carya illinoinensis cv. Pawnee.</title>
        <authorList>
            <person name="Platts A."/>
            <person name="Shu S."/>
            <person name="Wright S."/>
            <person name="Barry K."/>
            <person name="Edger P."/>
            <person name="Pires J.C."/>
            <person name="Schmutz J."/>
        </authorList>
    </citation>
    <scope>NUCLEOTIDE SEQUENCE</scope>
    <source>
        <tissue evidence="5">Leaf</tissue>
    </source>
</reference>
<dbReference type="EMBL" id="CM031819">
    <property type="protein sequence ID" value="KAG6634996.1"/>
    <property type="molecule type" value="Genomic_DNA"/>
</dbReference>
<sequence length="547" mass="60395">MEGVKVNVKVREIIKPSSLASQGLKIFKLSLLDQIAPPLYVPWIFYYAIPSSTGKESNAIETQERISHLKQSLSQALTRISPLAGRVKDNLFIEYNDEGADFSEAEVNCPLSEILSNPSMELMQLAVQVNIFSCEGMAIGICAVHKLVDGATLSFFVTMWGAINASGGSAGDSFTPFFPGSQLFPPRDLSVPRFEIPKAKCITKRFLFPASKIAALKERVLLASKTDTIFSPTPIEVVSALIWRYMMEVSRERSGCLSPSIMTHAVNLRPRNDPVPLPESASGNLSWLAIAPATEKSLIELQDLVKQIRNAIKTIDKDYAREMQGENGFSLMSECLKQVGELVPENVEVFRFISWAKLRLHEADFGWGKPIWVSTAGSAFKNTISPTPPRIRSPTPPPPPPPPITNPQSSIDGPLIALNIATQINEKLTPSTFPQWRAHFEALLIGYNLIDYVTGDKPCPSPNDSSVSSLQKSHWVWQDKLILSAILASTTPTITPFISAATTSQAAWCKLNTMYASRSRSPWVSMDEQDMSIFEHNQDLCSFISLH</sequence>
<feature type="region of interest" description="Disordered" evidence="4">
    <location>
        <begin position="383"/>
        <end position="409"/>
    </location>
</feature>
<dbReference type="PANTHER" id="PTHR31623:SF53">
    <property type="entry name" value="STEMMADENINE O-ACETYLTRANSFERASE-LIKE"/>
    <property type="match status" value="1"/>
</dbReference>